<dbReference type="OrthoDB" id="8678705at2759"/>
<feature type="non-terminal residue" evidence="1">
    <location>
        <position position="125"/>
    </location>
</feature>
<keyword evidence="2" id="KW-1185">Reference proteome</keyword>
<accession>A0A9Q0EC91</accession>
<organism evidence="1 2">
    <name type="scientific">Muraenolepis orangiensis</name>
    <name type="common">Patagonian moray cod</name>
    <dbReference type="NCBI Taxonomy" id="630683"/>
    <lineage>
        <taxon>Eukaryota</taxon>
        <taxon>Metazoa</taxon>
        <taxon>Chordata</taxon>
        <taxon>Craniata</taxon>
        <taxon>Vertebrata</taxon>
        <taxon>Euteleostomi</taxon>
        <taxon>Actinopterygii</taxon>
        <taxon>Neopterygii</taxon>
        <taxon>Teleostei</taxon>
        <taxon>Neoteleostei</taxon>
        <taxon>Acanthomorphata</taxon>
        <taxon>Zeiogadaria</taxon>
        <taxon>Gadariae</taxon>
        <taxon>Gadiformes</taxon>
        <taxon>Muraenolepidoidei</taxon>
        <taxon>Muraenolepididae</taxon>
        <taxon>Muraenolepis</taxon>
    </lineage>
</organism>
<evidence type="ECO:0000313" key="2">
    <source>
        <dbReference type="Proteomes" id="UP001148018"/>
    </source>
</evidence>
<reference evidence="1" key="1">
    <citation type="submission" date="2022-07" db="EMBL/GenBank/DDBJ databases">
        <title>Chromosome-level genome of Muraenolepis orangiensis.</title>
        <authorList>
            <person name="Kim J."/>
        </authorList>
    </citation>
    <scope>NUCLEOTIDE SEQUENCE</scope>
    <source>
        <strain evidence="1">KU_S4_2022</strain>
        <tissue evidence="1">Muscle</tissue>
    </source>
</reference>
<dbReference type="Gene3D" id="2.40.128.20">
    <property type="match status" value="1"/>
</dbReference>
<dbReference type="InterPro" id="IPR012674">
    <property type="entry name" value="Calycin"/>
</dbReference>
<evidence type="ECO:0000313" key="1">
    <source>
        <dbReference type="EMBL" id="KAJ3603944.1"/>
    </source>
</evidence>
<protein>
    <submittedName>
        <fullName evidence="1">Uncharacterized protein</fullName>
    </submittedName>
</protein>
<dbReference type="AlphaFoldDB" id="A0A9Q0EC91"/>
<sequence length="125" mass="14359">GARRRETLAKSAECKFNSTNSCDNMYTRMYSARPVTLENQNLEFNGQFYETCPDCLMWSDTAKWFGPTDIRRLLLFTKTGNMTLPNLERFKQQATCLNFTLGLHMGNGTDLCPEVKEEIAVKEDQ</sequence>
<dbReference type="Proteomes" id="UP001148018">
    <property type="component" value="Unassembled WGS sequence"/>
</dbReference>
<proteinExistence type="predicted"/>
<gene>
    <name evidence="1" type="ORF">NHX12_028685</name>
</gene>
<comment type="caution">
    <text evidence="1">The sequence shown here is derived from an EMBL/GenBank/DDBJ whole genome shotgun (WGS) entry which is preliminary data.</text>
</comment>
<dbReference type="EMBL" id="JANIIK010000044">
    <property type="protein sequence ID" value="KAJ3603944.1"/>
    <property type="molecule type" value="Genomic_DNA"/>
</dbReference>
<name>A0A9Q0EC91_9TELE</name>